<evidence type="ECO:0000313" key="2">
    <source>
        <dbReference type="Proteomes" id="UP000545507"/>
    </source>
</evidence>
<protein>
    <submittedName>
        <fullName evidence="1">Uncharacterized protein</fullName>
    </submittedName>
</protein>
<dbReference type="RefSeq" id="WP_177136290.1">
    <property type="nucleotide sequence ID" value="NZ_VYGV01000012.1"/>
</dbReference>
<sequence length="96" mass="11056">MNTHELVLPLDFQDYAWEVESKGWFDGAVLFHLNNRYRLTFYDSVRLGQEIGEELRRQPLFIEPNLLVVESVTEAAMRKAVDYAVAAGLVRNLVAE</sequence>
<comment type="caution">
    <text evidence="1">The sequence shown here is derived from an EMBL/GenBank/DDBJ whole genome shotgun (WGS) entry which is preliminary data.</text>
</comment>
<dbReference type="Proteomes" id="UP000545507">
    <property type="component" value="Unassembled WGS sequence"/>
</dbReference>
<evidence type="ECO:0000313" key="1">
    <source>
        <dbReference type="EMBL" id="NWF46404.1"/>
    </source>
</evidence>
<reference evidence="1 2" key="1">
    <citation type="submission" date="2019-09" db="EMBL/GenBank/DDBJ databases">
        <title>Hydrogenophaga aromatica sp. nov., isolated from a para-xylene-degrading enrichment culture.</title>
        <authorList>
            <person name="Tancsics A."/>
            <person name="Banerjee S."/>
        </authorList>
    </citation>
    <scope>NUCLEOTIDE SEQUENCE [LARGE SCALE GENOMIC DNA]</scope>
    <source>
        <strain evidence="1 2">D2P1</strain>
    </source>
</reference>
<accession>A0A7Y8GYA6</accession>
<dbReference type="AlphaFoldDB" id="A0A7Y8GYA6"/>
<dbReference type="EMBL" id="VYGV01000012">
    <property type="protein sequence ID" value="NWF46404.1"/>
    <property type="molecule type" value="Genomic_DNA"/>
</dbReference>
<name>A0A7Y8GYA6_9BURK</name>
<gene>
    <name evidence="1" type="ORF">F3K02_14260</name>
</gene>
<organism evidence="1 2">
    <name type="scientific">Hydrogenophaga aromaticivorans</name>
    <dbReference type="NCBI Taxonomy" id="2610898"/>
    <lineage>
        <taxon>Bacteria</taxon>
        <taxon>Pseudomonadati</taxon>
        <taxon>Pseudomonadota</taxon>
        <taxon>Betaproteobacteria</taxon>
        <taxon>Burkholderiales</taxon>
        <taxon>Comamonadaceae</taxon>
        <taxon>Hydrogenophaga</taxon>
    </lineage>
</organism>
<keyword evidence="2" id="KW-1185">Reference proteome</keyword>
<proteinExistence type="predicted"/>